<dbReference type="Pfam" id="PF04967">
    <property type="entry name" value="HTH_10"/>
    <property type="match status" value="1"/>
</dbReference>
<dbReference type="HOGENOM" id="CLU_099316_0_0_2"/>
<dbReference type="KEGG" id="ast:Asulf_00882"/>
<dbReference type="Proteomes" id="UP000013307">
    <property type="component" value="Chromosome"/>
</dbReference>
<dbReference type="OrthoDB" id="165911at2157"/>
<dbReference type="STRING" id="387631.Asulf_00882"/>
<reference evidence="2 3" key="1">
    <citation type="journal article" date="2013" name="Genome Announc.">
        <title>Complete Genome Sequence of the Thermophilic and Facultatively Chemolithoautotrophic Sulfate Reducer Archaeoglobus sulfaticallidus Strain PM70-1T.</title>
        <authorList>
            <person name="Stokke R."/>
            <person name="Hocking W.P."/>
            <person name="Steinsbu B.O."/>
            <person name="Steen I.H."/>
        </authorList>
    </citation>
    <scope>NUCLEOTIDE SEQUENCE [LARGE SCALE GENOMIC DNA]</scope>
    <source>
        <strain evidence="2">PM70-1</strain>
    </source>
</reference>
<evidence type="ECO:0000313" key="3">
    <source>
        <dbReference type="Proteomes" id="UP000013307"/>
    </source>
</evidence>
<name>N0BBA7_9EURY</name>
<dbReference type="RefSeq" id="WP_015590487.1">
    <property type="nucleotide sequence ID" value="NC_021169.1"/>
</dbReference>
<proteinExistence type="predicted"/>
<accession>N0BBA7</accession>
<protein>
    <submittedName>
        <fullName evidence="2">Putative DNA binding protein</fullName>
    </submittedName>
</protein>
<dbReference type="EMBL" id="CP005290">
    <property type="protein sequence ID" value="AGK60889.1"/>
    <property type="molecule type" value="Genomic_DNA"/>
</dbReference>
<gene>
    <name evidence="2" type="ORF">Asulf_00882</name>
</gene>
<dbReference type="PANTHER" id="PTHR34236">
    <property type="entry name" value="DIMETHYL SULFOXIDE REDUCTASE TRANSCRIPTIONAL ACTIVATOR"/>
    <property type="match status" value="1"/>
</dbReference>
<evidence type="ECO:0000313" key="2">
    <source>
        <dbReference type="EMBL" id="AGK60889.1"/>
    </source>
</evidence>
<sequence length="235" mass="27379">MELKRVDIKLWHPNCWSIETTKDHPEVSLIVDKAFKIGDEIRANFRLIADSYQALKDYIENAKNYDEFAIDILFIGKTNLEAYIHGRFSSSSTFYENIFALEMMPSNIVIHNGNEYWTILIYDKNLSMTLEKLNEIEELEYEVLGIENVKALDEGFRDVIDEISSSLSSKQKKVLIGAYMDGYFEYPKKTNLSSIANRFGIAKSTCLHHIRIAEQKILSRIIREIKEREPHLIEF</sequence>
<dbReference type="InterPro" id="IPR007050">
    <property type="entry name" value="HTH_bacterioopsin"/>
</dbReference>
<organism evidence="2 3">
    <name type="scientific">Archaeoglobus sulfaticallidus PM70-1</name>
    <dbReference type="NCBI Taxonomy" id="387631"/>
    <lineage>
        <taxon>Archaea</taxon>
        <taxon>Methanobacteriati</taxon>
        <taxon>Methanobacteriota</taxon>
        <taxon>Archaeoglobi</taxon>
        <taxon>Archaeoglobales</taxon>
        <taxon>Archaeoglobaceae</taxon>
        <taxon>Archaeoglobus</taxon>
    </lineage>
</organism>
<keyword evidence="3" id="KW-1185">Reference proteome</keyword>
<dbReference type="AlphaFoldDB" id="N0BBA7"/>
<dbReference type="GeneID" id="15392523"/>
<evidence type="ECO:0000259" key="1">
    <source>
        <dbReference type="Pfam" id="PF04967"/>
    </source>
</evidence>
<dbReference type="PANTHER" id="PTHR34236:SF1">
    <property type="entry name" value="DIMETHYL SULFOXIDE REDUCTASE TRANSCRIPTIONAL ACTIVATOR"/>
    <property type="match status" value="1"/>
</dbReference>
<dbReference type="eggNOG" id="arCOG02273">
    <property type="taxonomic scope" value="Archaea"/>
</dbReference>
<feature type="domain" description="HTH bat-type" evidence="1">
    <location>
        <begin position="167"/>
        <end position="218"/>
    </location>
</feature>